<protein>
    <recommendedName>
        <fullName evidence="3">Transposase</fullName>
    </recommendedName>
</protein>
<comment type="caution">
    <text evidence="1">The sequence shown here is derived from an EMBL/GenBank/DDBJ whole genome shotgun (WGS) entry which is preliminary data.</text>
</comment>
<name>A0ABM8S8E3_9BACT</name>
<dbReference type="EMBL" id="CAJNBJ010000020">
    <property type="protein sequence ID" value="CAE6795055.1"/>
    <property type="molecule type" value="Genomic_DNA"/>
</dbReference>
<evidence type="ECO:0000313" key="2">
    <source>
        <dbReference type="Proteomes" id="UP000675880"/>
    </source>
</evidence>
<dbReference type="Proteomes" id="UP000675880">
    <property type="component" value="Unassembled WGS sequence"/>
</dbReference>
<evidence type="ECO:0008006" key="3">
    <source>
        <dbReference type="Google" id="ProtNLM"/>
    </source>
</evidence>
<keyword evidence="2" id="KW-1185">Reference proteome</keyword>
<accession>A0ABM8S8E3</accession>
<proteinExistence type="predicted"/>
<gene>
    <name evidence="1" type="ORF">NSPZN2_70050</name>
</gene>
<evidence type="ECO:0000313" key="1">
    <source>
        <dbReference type="EMBL" id="CAE6795055.1"/>
    </source>
</evidence>
<sequence length="56" mass="6315">MKCTVSTCFILDETESRVFDHRVWANFLTLGTERCSAAHAISFGASVCRRDFPAFL</sequence>
<organism evidence="1 2">
    <name type="scientific">Nitrospira defluvii</name>
    <dbReference type="NCBI Taxonomy" id="330214"/>
    <lineage>
        <taxon>Bacteria</taxon>
        <taxon>Pseudomonadati</taxon>
        <taxon>Nitrospirota</taxon>
        <taxon>Nitrospiria</taxon>
        <taxon>Nitrospirales</taxon>
        <taxon>Nitrospiraceae</taxon>
        <taxon>Nitrospira</taxon>
    </lineage>
</organism>
<reference evidence="1 2" key="1">
    <citation type="submission" date="2021-02" db="EMBL/GenBank/DDBJ databases">
        <authorList>
            <person name="Han P."/>
        </authorList>
    </citation>
    <scope>NUCLEOTIDE SEQUENCE [LARGE SCALE GENOMIC DNA]</scope>
    <source>
        <strain evidence="1">Candidatus Nitrospira sp. ZN2</strain>
    </source>
</reference>